<dbReference type="Gene3D" id="3.30.40.10">
    <property type="entry name" value="Zinc/RING finger domain, C3HC4 (zinc finger)"/>
    <property type="match status" value="1"/>
</dbReference>
<evidence type="ECO:0000313" key="10">
    <source>
        <dbReference type="Proteomes" id="UP000807469"/>
    </source>
</evidence>
<dbReference type="Pfam" id="PF00628">
    <property type="entry name" value="PHD"/>
    <property type="match status" value="1"/>
</dbReference>
<dbReference type="GO" id="GO:0008270">
    <property type="term" value="F:zinc ion binding"/>
    <property type="evidence" value="ECO:0007669"/>
    <property type="project" value="UniProtKB-KW"/>
</dbReference>
<dbReference type="InterPro" id="IPR037869">
    <property type="entry name" value="Spp1/CFP1"/>
</dbReference>
<dbReference type="SUPFAM" id="SSF57903">
    <property type="entry name" value="FYVE/PHD zinc finger"/>
    <property type="match status" value="1"/>
</dbReference>
<feature type="region of interest" description="Disordered" evidence="7">
    <location>
        <begin position="398"/>
        <end position="448"/>
    </location>
</feature>
<feature type="domain" description="PHD-type" evidence="8">
    <location>
        <begin position="580"/>
        <end position="632"/>
    </location>
</feature>
<dbReference type="GO" id="GO:0048188">
    <property type="term" value="C:Set1C/COMPASS complex"/>
    <property type="evidence" value="ECO:0007669"/>
    <property type="project" value="InterPro"/>
</dbReference>
<dbReference type="SMART" id="SM00249">
    <property type="entry name" value="PHD"/>
    <property type="match status" value="1"/>
</dbReference>
<feature type="compositionally biased region" description="Basic and acidic residues" evidence="7">
    <location>
        <begin position="877"/>
        <end position="887"/>
    </location>
</feature>
<keyword evidence="10" id="KW-1185">Reference proteome</keyword>
<dbReference type="CDD" id="cd15522">
    <property type="entry name" value="PHD_TAF3"/>
    <property type="match status" value="1"/>
</dbReference>
<dbReference type="InterPro" id="IPR019787">
    <property type="entry name" value="Znf_PHD-finger"/>
</dbReference>
<feature type="compositionally biased region" description="Polar residues" evidence="7">
    <location>
        <begin position="81"/>
        <end position="108"/>
    </location>
</feature>
<sequence length="887" mass="99038">MTTLNTGQVGAVASNESSQALLPPFSTTQYSHLPTPQSPKNFDRYIHGSPHTPETPVPQNSNHRATHRRLDSEGHPARFQPNPQQCITPESSPHASHTSLSRHNSLTSRYIVPPASNEFTTPKQPVKSMSSSLETHDATNLHMATSSSHLPEQLGHSSILSSPFMAKLSIASTNKEKLSKEVPLVPNVNTTSFSEIASISAAATAPPSQSPAANPGPMAGGEMERIRQSMLEDRMAQIREAEKRRPEYLKRTKRTLSEADPSYFDNEDNVHDPDSAPAIGIMESPHKGRRLKLFQETSEESFEESLMAGGYGRYRTADWVRQPQPISLPSSAIAGSSNIVSILEEAEELPPTEKELKKRKRLAAFKSQATQSPSKLHAVELEGKGRVLLDIMAEEHGNSSIPELTPNKKRVNNRRKKKNADTLITKKPHALSDSLDDQGEKPNWPDAEFPWRLRTEERVELAKAEEEDRMKWIERFLDRDSDDEGDLESNSQRQHQYTESASQYGLMYEKQPEKLFAIGRGKMVPMPVYSDNTAKLLKRIAFPSDPADARTALMSKRSVRALSYRQQKRQRELDDEEDDETVCICNGKDDGRELVQCDACQTWYHLECIGIKSISELGREEDPWFCRRCVARSPSPTPSHGVENLIASEPTFAPTDNEPNVRRVLDTSFFPPGLQESPNWASVRAPRTPTRSSMVSDYSQSWTDSSRPGPSTPQQSSSTIRVYSSPLDGYSHSYDESPFDPTSTPSRGIRFQAPFTPKNNAWPPRTSLFQTPSKAAGHGPSNMTNDSNIPYQTTLGHAEISNVSISDAFGRPISFDDSPVRRSKLQDNAAIHRVIQSPPRHRPLTQSYLEESPIVRQVNHQDHVKDEHGQHGASFEGVHKHNDDTIL</sequence>
<evidence type="ECO:0000256" key="1">
    <source>
        <dbReference type="ARBA" id="ARBA00004123"/>
    </source>
</evidence>
<dbReference type="PANTHER" id="PTHR46174">
    <property type="entry name" value="CXXC-TYPE ZINC FINGER PROTEIN 1"/>
    <property type="match status" value="1"/>
</dbReference>
<reference evidence="9" key="1">
    <citation type="submission" date="2020-11" db="EMBL/GenBank/DDBJ databases">
        <authorList>
            <consortium name="DOE Joint Genome Institute"/>
            <person name="Ahrendt S."/>
            <person name="Riley R."/>
            <person name="Andreopoulos W."/>
            <person name="Labutti K."/>
            <person name="Pangilinan J."/>
            <person name="Ruiz-Duenas F.J."/>
            <person name="Barrasa J.M."/>
            <person name="Sanchez-Garcia M."/>
            <person name="Camarero S."/>
            <person name="Miyauchi S."/>
            <person name="Serrano A."/>
            <person name="Linde D."/>
            <person name="Babiker R."/>
            <person name="Drula E."/>
            <person name="Ayuso-Fernandez I."/>
            <person name="Pacheco R."/>
            <person name="Padilla G."/>
            <person name="Ferreira P."/>
            <person name="Barriuso J."/>
            <person name="Kellner H."/>
            <person name="Castanera R."/>
            <person name="Alfaro M."/>
            <person name="Ramirez L."/>
            <person name="Pisabarro A.G."/>
            <person name="Kuo A."/>
            <person name="Tritt A."/>
            <person name="Lipzen A."/>
            <person name="He G."/>
            <person name="Yan M."/>
            <person name="Ng V."/>
            <person name="Cullen D."/>
            <person name="Martin F."/>
            <person name="Rosso M.-N."/>
            <person name="Henrissat B."/>
            <person name="Hibbett D."/>
            <person name="Martinez A.T."/>
            <person name="Grigoriev I.V."/>
        </authorList>
    </citation>
    <scope>NUCLEOTIDE SEQUENCE</scope>
    <source>
        <strain evidence="9">CIRM-BRFM 674</strain>
    </source>
</reference>
<dbReference type="AlphaFoldDB" id="A0A9P5Z0P4"/>
<evidence type="ECO:0000256" key="4">
    <source>
        <dbReference type="ARBA" id="ARBA00022833"/>
    </source>
</evidence>
<dbReference type="PANTHER" id="PTHR46174:SF1">
    <property type="entry name" value="CXXC-TYPE ZINC FINGER PROTEIN 1"/>
    <property type="match status" value="1"/>
</dbReference>
<dbReference type="PROSITE" id="PS01359">
    <property type="entry name" value="ZF_PHD_1"/>
    <property type="match status" value="1"/>
</dbReference>
<dbReference type="PROSITE" id="PS50016">
    <property type="entry name" value="ZF_PHD_2"/>
    <property type="match status" value="1"/>
</dbReference>
<feature type="compositionally biased region" description="Polar residues" evidence="7">
    <location>
        <begin position="117"/>
        <end position="133"/>
    </location>
</feature>
<feature type="region of interest" description="Disordered" evidence="7">
    <location>
        <begin position="675"/>
        <end position="745"/>
    </location>
</feature>
<protein>
    <recommendedName>
        <fullName evidence="8">PHD-type domain-containing protein</fullName>
    </recommendedName>
</protein>
<evidence type="ECO:0000256" key="7">
    <source>
        <dbReference type="SAM" id="MobiDB-lite"/>
    </source>
</evidence>
<dbReference type="InterPro" id="IPR001965">
    <property type="entry name" value="Znf_PHD"/>
</dbReference>
<evidence type="ECO:0000256" key="5">
    <source>
        <dbReference type="ARBA" id="ARBA00023242"/>
    </source>
</evidence>
<dbReference type="InterPro" id="IPR011011">
    <property type="entry name" value="Znf_FYVE_PHD"/>
</dbReference>
<evidence type="ECO:0000256" key="2">
    <source>
        <dbReference type="ARBA" id="ARBA00022723"/>
    </source>
</evidence>
<evidence type="ECO:0000256" key="6">
    <source>
        <dbReference type="PROSITE-ProRule" id="PRU00146"/>
    </source>
</evidence>
<dbReference type="Proteomes" id="UP000807469">
    <property type="component" value="Unassembled WGS sequence"/>
</dbReference>
<accession>A0A9P5Z0P4</accession>
<feature type="region of interest" description="Disordered" evidence="7">
    <location>
        <begin position="481"/>
        <end position="504"/>
    </location>
</feature>
<feature type="compositionally biased region" description="Low complexity" evidence="7">
    <location>
        <begin position="705"/>
        <end position="719"/>
    </location>
</feature>
<comment type="subcellular location">
    <subcellularLocation>
        <location evidence="1">Nucleus</location>
    </subcellularLocation>
</comment>
<evidence type="ECO:0000256" key="3">
    <source>
        <dbReference type="ARBA" id="ARBA00022771"/>
    </source>
</evidence>
<keyword evidence="2" id="KW-0479">Metal-binding</keyword>
<feature type="region of interest" description="Disordered" evidence="7">
    <location>
        <begin position="1"/>
        <end position="135"/>
    </location>
</feature>
<organism evidence="9 10">
    <name type="scientific">Pholiota conissans</name>
    <dbReference type="NCBI Taxonomy" id="109636"/>
    <lineage>
        <taxon>Eukaryota</taxon>
        <taxon>Fungi</taxon>
        <taxon>Dikarya</taxon>
        <taxon>Basidiomycota</taxon>
        <taxon>Agaricomycotina</taxon>
        <taxon>Agaricomycetes</taxon>
        <taxon>Agaricomycetidae</taxon>
        <taxon>Agaricales</taxon>
        <taxon>Agaricineae</taxon>
        <taxon>Strophariaceae</taxon>
        <taxon>Pholiota</taxon>
    </lineage>
</organism>
<feature type="region of interest" description="Disordered" evidence="7">
    <location>
        <begin position="201"/>
        <end position="221"/>
    </location>
</feature>
<feature type="compositionally biased region" description="Polar residues" evidence="7">
    <location>
        <begin position="488"/>
        <end position="503"/>
    </location>
</feature>
<proteinExistence type="predicted"/>
<gene>
    <name evidence="9" type="ORF">BDN70DRAFT_913626</name>
</gene>
<evidence type="ECO:0000259" key="8">
    <source>
        <dbReference type="PROSITE" id="PS50016"/>
    </source>
</evidence>
<dbReference type="InterPro" id="IPR013083">
    <property type="entry name" value="Znf_RING/FYVE/PHD"/>
</dbReference>
<keyword evidence="5" id="KW-0539">Nucleus</keyword>
<evidence type="ECO:0000313" key="9">
    <source>
        <dbReference type="EMBL" id="KAF9478543.1"/>
    </source>
</evidence>
<keyword evidence="3 6" id="KW-0863">Zinc-finger</keyword>
<feature type="region of interest" description="Disordered" evidence="7">
    <location>
        <begin position="862"/>
        <end position="887"/>
    </location>
</feature>
<keyword evidence="4" id="KW-0862">Zinc</keyword>
<feature type="compositionally biased region" description="Polar residues" evidence="7">
    <location>
        <begin position="689"/>
        <end position="704"/>
    </location>
</feature>
<dbReference type="EMBL" id="MU155232">
    <property type="protein sequence ID" value="KAF9478543.1"/>
    <property type="molecule type" value="Genomic_DNA"/>
</dbReference>
<feature type="compositionally biased region" description="Polar residues" evidence="7">
    <location>
        <begin position="1"/>
        <end position="40"/>
    </location>
</feature>
<dbReference type="GO" id="GO:0045893">
    <property type="term" value="P:positive regulation of DNA-templated transcription"/>
    <property type="evidence" value="ECO:0007669"/>
    <property type="project" value="TreeGrafter"/>
</dbReference>
<dbReference type="OrthoDB" id="436852at2759"/>
<feature type="compositionally biased region" description="Low complexity" evidence="7">
    <location>
        <begin position="201"/>
        <end position="213"/>
    </location>
</feature>
<name>A0A9P5Z0P4_9AGAR</name>
<feature type="compositionally biased region" description="Basic residues" evidence="7">
    <location>
        <begin position="407"/>
        <end position="418"/>
    </location>
</feature>
<comment type="caution">
    <text evidence="9">The sequence shown here is derived from an EMBL/GenBank/DDBJ whole genome shotgun (WGS) entry which is preliminary data.</text>
</comment>
<dbReference type="InterPro" id="IPR019786">
    <property type="entry name" value="Zinc_finger_PHD-type_CS"/>
</dbReference>